<dbReference type="GO" id="GO:0140359">
    <property type="term" value="F:ABC-type transporter activity"/>
    <property type="evidence" value="ECO:0007669"/>
    <property type="project" value="InterPro"/>
</dbReference>
<evidence type="ECO:0000313" key="8">
    <source>
        <dbReference type="Proteomes" id="UP000616724"/>
    </source>
</evidence>
<keyword evidence="3 5" id="KW-1133">Transmembrane helix</keyword>
<dbReference type="RefSeq" id="WP_203892380.1">
    <property type="nucleotide sequence ID" value="NZ_BOOH01000035.1"/>
</dbReference>
<feature type="transmembrane region" description="Helical" evidence="5">
    <location>
        <begin position="621"/>
        <end position="641"/>
    </location>
</feature>
<evidence type="ECO:0000256" key="5">
    <source>
        <dbReference type="SAM" id="Phobius"/>
    </source>
</evidence>
<dbReference type="Pfam" id="PF12698">
    <property type="entry name" value="ABC2_membrane_3"/>
    <property type="match status" value="1"/>
</dbReference>
<evidence type="ECO:0000256" key="4">
    <source>
        <dbReference type="ARBA" id="ARBA00023136"/>
    </source>
</evidence>
<keyword evidence="4 5" id="KW-0472">Membrane</keyword>
<reference evidence="7 8" key="1">
    <citation type="submission" date="2021-01" db="EMBL/GenBank/DDBJ databases">
        <title>Whole genome shotgun sequence of Planobispora longispora NBRC 13918.</title>
        <authorList>
            <person name="Komaki H."/>
            <person name="Tamura T."/>
        </authorList>
    </citation>
    <scope>NUCLEOTIDE SEQUENCE [LARGE SCALE GENOMIC DNA]</scope>
    <source>
        <strain evidence="7 8">NBRC 13918</strain>
    </source>
</reference>
<organism evidence="7 8">
    <name type="scientific">Planobispora longispora</name>
    <dbReference type="NCBI Taxonomy" id="28887"/>
    <lineage>
        <taxon>Bacteria</taxon>
        <taxon>Bacillati</taxon>
        <taxon>Actinomycetota</taxon>
        <taxon>Actinomycetes</taxon>
        <taxon>Streptosporangiales</taxon>
        <taxon>Streptosporangiaceae</taxon>
        <taxon>Planobispora</taxon>
    </lineage>
</organism>
<dbReference type="NCBIfam" id="TIGR03062">
    <property type="entry name" value="pip_yhgE_Cterm"/>
    <property type="match status" value="1"/>
</dbReference>
<evidence type="ECO:0000256" key="1">
    <source>
        <dbReference type="ARBA" id="ARBA00004141"/>
    </source>
</evidence>
<dbReference type="InterPro" id="IPR017500">
    <property type="entry name" value="Phage_infect_YhgE_N"/>
</dbReference>
<accession>A0A8J3RMQ3</accession>
<feature type="transmembrane region" description="Helical" evidence="5">
    <location>
        <begin position="20"/>
        <end position="42"/>
    </location>
</feature>
<feature type="transmembrane region" description="Helical" evidence="5">
    <location>
        <begin position="695"/>
        <end position="716"/>
    </location>
</feature>
<gene>
    <name evidence="7" type="ORF">Plo01_42490</name>
</gene>
<keyword evidence="8" id="KW-1185">Reference proteome</keyword>
<keyword evidence="2 5" id="KW-0812">Transmembrane</keyword>
<dbReference type="PANTHER" id="PTHR43077:SF5">
    <property type="entry name" value="PHAGE INFECTION PROTEIN"/>
    <property type="match status" value="1"/>
</dbReference>
<comment type="caution">
    <text evidence="7">The sequence shown here is derived from an EMBL/GenBank/DDBJ whole genome shotgun (WGS) entry which is preliminary data.</text>
</comment>
<comment type="subcellular location">
    <subcellularLocation>
        <location evidence="1">Membrane</location>
        <topology evidence="1">Multi-pass membrane protein</topology>
    </subcellularLocation>
</comment>
<protein>
    <recommendedName>
        <fullName evidence="6">ABC-2 type transporter transmembrane domain-containing protein</fullName>
    </recommendedName>
</protein>
<dbReference type="InterPro" id="IPR017501">
    <property type="entry name" value="Phage_infect_YhgE_C"/>
</dbReference>
<dbReference type="NCBIfam" id="TIGR03057">
    <property type="entry name" value="xxxLxxG_by_4"/>
    <property type="match status" value="4"/>
</dbReference>
<dbReference type="Gene3D" id="3.40.1710.10">
    <property type="entry name" value="abc type-2 transporter like domain"/>
    <property type="match status" value="1"/>
</dbReference>
<dbReference type="Proteomes" id="UP000616724">
    <property type="component" value="Unassembled WGS sequence"/>
</dbReference>
<feature type="transmembrane region" description="Helical" evidence="5">
    <location>
        <begin position="778"/>
        <end position="798"/>
    </location>
</feature>
<evidence type="ECO:0000259" key="6">
    <source>
        <dbReference type="Pfam" id="PF12698"/>
    </source>
</evidence>
<dbReference type="AlphaFoldDB" id="A0A8J3RMQ3"/>
<proteinExistence type="predicted"/>
<feature type="transmembrane region" description="Helical" evidence="5">
    <location>
        <begin position="662"/>
        <end position="683"/>
    </location>
</feature>
<dbReference type="InterPro" id="IPR051328">
    <property type="entry name" value="T7SS_ABC-Transporter"/>
</dbReference>
<dbReference type="GO" id="GO:0016020">
    <property type="term" value="C:membrane"/>
    <property type="evidence" value="ECO:0007669"/>
    <property type="project" value="UniProtKB-SubCell"/>
</dbReference>
<sequence length="815" mass="82080">MLPFPSLPWFELARFRRNRLTRAALVAVAMVPLFYGVLYVWANWDPAGNLRNVRAAVVNLDRPATVTGPDGEKRTVPVGRSLAGELTGSTAGNNFDWTLTTAEDARAGLDSGDYAAVVTIPENFSAAVTSTSREDGTRAEQAVLRVRSDDAHNYIAGTLARSVGAAATASLNAQVTETYLDNVYIGFTALHEEIGEAAEGAADLADGSRKLASGAARTDEGAGDLVVGLRELASGTARLSRGTGRIAGGASDLSGGAASLAAGLDRLDRGTRKLPAQSAQLDQGARRIAGGAGKLATGASTLAGGLAELARSTRGLPAQSGELASGVVLLEEGADALAAGATDLASGADDLAAGADELATGALDLSEGVEEYRTQLTALSAGCAASGAAPPYCTQLALLAAGIDPLATGASDVADGAEEVAAGAAEIAAGTGELRPGAAELHAGLVRLREGTDALAAAGPQLSTAVTRLAEGGSTLSGGASDLAGGAGRLARGTAQLAAAAPRLHTGISQAATGAGRLGEGSSQLAAGAAELDSGAVRLAEGASSAAGGASQLAEGTSRLTDGARELRDGSSRLADGLAEGAEEIPAYSEEERRILRKVAATPVVGDVARAHAVEANGAGLAPYFMALALWVGAMAVYMVLRALSARALVSTSPSWRIALAGYMPGTVLSAAQAVLLVVVLRFALGMDAADLPGLLLFAILVGFTFTAVNQALIATFGGVGRFLALIFVSLQLASAGGTYPIETAPAFFRALHEVLPMTHAVDGFRVLIAGGPSGTGHAASILVAWIAACLTMTVLAARRQRVWTMSRLHATQVV</sequence>
<feature type="domain" description="ABC-2 type transporter transmembrane" evidence="6">
    <location>
        <begin position="620"/>
        <end position="795"/>
    </location>
</feature>
<dbReference type="NCBIfam" id="TIGR03061">
    <property type="entry name" value="pip_yhgE_Nterm"/>
    <property type="match status" value="1"/>
</dbReference>
<dbReference type="InterPro" id="IPR023908">
    <property type="entry name" value="xxxLxxG_rpt"/>
</dbReference>
<dbReference type="PANTHER" id="PTHR43077">
    <property type="entry name" value="TRANSPORT PERMEASE YVFS-RELATED"/>
    <property type="match status" value="1"/>
</dbReference>
<feature type="transmembrane region" description="Helical" evidence="5">
    <location>
        <begin position="723"/>
        <end position="742"/>
    </location>
</feature>
<dbReference type="InterPro" id="IPR013525">
    <property type="entry name" value="ABC2_TM"/>
</dbReference>
<name>A0A8J3RMQ3_9ACTN</name>
<evidence type="ECO:0000256" key="3">
    <source>
        <dbReference type="ARBA" id="ARBA00022989"/>
    </source>
</evidence>
<evidence type="ECO:0000313" key="7">
    <source>
        <dbReference type="EMBL" id="GIH77820.1"/>
    </source>
</evidence>
<evidence type="ECO:0000256" key="2">
    <source>
        <dbReference type="ARBA" id="ARBA00022692"/>
    </source>
</evidence>
<dbReference type="EMBL" id="BOOH01000035">
    <property type="protein sequence ID" value="GIH77820.1"/>
    <property type="molecule type" value="Genomic_DNA"/>
</dbReference>